<dbReference type="EMBL" id="ML977614">
    <property type="protein sequence ID" value="KAF1997366.1"/>
    <property type="molecule type" value="Genomic_DNA"/>
</dbReference>
<dbReference type="InterPro" id="IPR004354">
    <property type="entry name" value="Meiotic_Rec114"/>
</dbReference>
<sequence>MQMIEHHRRAGVELPKERLPIAAITRAPIFFAFRYTLPSHKIRRMQCRFTSEVDFRTVVRHMEKLGLSMTEHVVPGSSALPVNRHQPRASSPLAKFSEVPTRPQTAVITATSMAAPPRPSTAIGPCTSVYRSTTVPSGNFIQANDPTPPSTASSHSPSSESPGNLPDMLLPPERWQRPAPMSSLPYIPEHAVASSMRSFSPSMEDNPISSTLPPRRELLFNRPLSSASNDDAKSLQRTSGDFTASRLTVPRMPTIDQTPTQSFSLAQRLDLPVLPKPTLLEHSAARAQAASSSIPINSSRTNSVAGTKPFDSTHSGTLNRDVSLSSSEVLQNVSEDRLVPQLLDAGPGSKAENLIAYAALSARERTAILDDFFANIVSNDFLVLVEDVETNWARVALGLE</sequence>
<dbReference type="AlphaFoldDB" id="A0A6A5WI78"/>
<feature type="region of interest" description="Disordered" evidence="1">
    <location>
        <begin position="137"/>
        <end position="177"/>
    </location>
</feature>
<dbReference type="OrthoDB" id="5360255at2759"/>
<dbReference type="Proteomes" id="UP000799779">
    <property type="component" value="Unassembled WGS sequence"/>
</dbReference>
<name>A0A6A5WI78_9PLEO</name>
<organism evidence="2 3">
    <name type="scientific">Amniculicola lignicola CBS 123094</name>
    <dbReference type="NCBI Taxonomy" id="1392246"/>
    <lineage>
        <taxon>Eukaryota</taxon>
        <taxon>Fungi</taxon>
        <taxon>Dikarya</taxon>
        <taxon>Ascomycota</taxon>
        <taxon>Pezizomycotina</taxon>
        <taxon>Dothideomycetes</taxon>
        <taxon>Pleosporomycetidae</taxon>
        <taxon>Pleosporales</taxon>
        <taxon>Amniculicolaceae</taxon>
        <taxon>Amniculicola</taxon>
    </lineage>
</organism>
<accession>A0A6A5WI78</accession>
<gene>
    <name evidence="2" type="ORF">P154DRAFT_283085</name>
</gene>
<evidence type="ECO:0000313" key="2">
    <source>
        <dbReference type="EMBL" id="KAF1997366.1"/>
    </source>
</evidence>
<evidence type="ECO:0000313" key="3">
    <source>
        <dbReference type="Proteomes" id="UP000799779"/>
    </source>
</evidence>
<dbReference type="GO" id="GO:0007131">
    <property type="term" value="P:reciprocal meiotic recombination"/>
    <property type="evidence" value="ECO:0007669"/>
    <property type="project" value="InterPro"/>
</dbReference>
<feature type="compositionally biased region" description="Polar residues" evidence="1">
    <location>
        <begin position="294"/>
        <end position="319"/>
    </location>
</feature>
<keyword evidence="3" id="KW-1185">Reference proteome</keyword>
<reference evidence="2" key="1">
    <citation type="journal article" date="2020" name="Stud. Mycol.">
        <title>101 Dothideomycetes genomes: a test case for predicting lifestyles and emergence of pathogens.</title>
        <authorList>
            <person name="Haridas S."/>
            <person name="Albert R."/>
            <person name="Binder M."/>
            <person name="Bloem J."/>
            <person name="Labutti K."/>
            <person name="Salamov A."/>
            <person name="Andreopoulos B."/>
            <person name="Baker S."/>
            <person name="Barry K."/>
            <person name="Bills G."/>
            <person name="Bluhm B."/>
            <person name="Cannon C."/>
            <person name="Castanera R."/>
            <person name="Culley D."/>
            <person name="Daum C."/>
            <person name="Ezra D."/>
            <person name="Gonzalez J."/>
            <person name="Henrissat B."/>
            <person name="Kuo A."/>
            <person name="Liang C."/>
            <person name="Lipzen A."/>
            <person name="Lutzoni F."/>
            <person name="Magnuson J."/>
            <person name="Mondo S."/>
            <person name="Nolan M."/>
            <person name="Ohm R."/>
            <person name="Pangilinan J."/>
            <person name="Park H.-J."/>
            <person name="Ramirez L."/>
            <person name="Alfaro M."/>
            <person name="Sun H."/>
            <person name="Tritt A."/>
            <person name="Yoshinaga Y."/>
            <person name="Zwiers L.-H."/>
            <person name="Turgeon B."/>
            <person name="Goodwin S."/>
            <person name="Spatafora J."/>
            <person name="Crous P."/>
            <person name="Grigoriev I."/>
        </authorList>
    </citation>
    <scope>NUCLEOTIDE SEQUENCE</scope>
    <source>
        <strain evidence="2">CBS 123094</strain>
    </source>
</reference>
<feature type="compositionally biased region" description="Low complexity" evidence="1">
    <location>
        <begin position="150"/>
        <end position="162"/>
    </location>
</feature>
<feature type="region of interest" description="Disordered" evidence="1">
    <location>
        <begin position="284"/>
        <end position="319"/>
    </location>
</feature>
<dbReference type="Pfam" id="PF03525">
    <property type="entry name" value="Meiotic_rec114"/>
    <property type="match status" value="1"/>
</dbReference>
<protein>
    <submittedName>
        <fullName evidence="2">Uncharacterized protein</fullName>
    </submittedName>
</protein>
<evidence type="ECO:0000256" key="1">
    <source>
        <dbReference type="SAM" id="MobiDB-lite"/>
    </source>
</evidence>
<proteinExistence type="predicted"/>